<accession>A0A926HMI6</accession>
<dbReference type="RefSeq" id="WP_249284198.1">
    <property type="nucleotide sequence ID" value="NZ_JACRSO010000001.1"/>
</dbReference>
<organism evidence="2 3">
    <name type="scientific">Luoshenia tenuis</name>
    <dbReference type="NCBI Taxonomy" id="2763654"/>
    <lineage>
        <taxon>Bacteria</taxon>
        <taxon>Bacillati</taxon>
        <taxon>Bacillota</taxon>
        <taxon>Clostridia</taxon>
        <taxon>Christensenellales</taxon>
        <taxon>Christensenellaceae</taxon>
        <taxon>Luoshenia</taxon>
    </lineage>
</organism>
<gene>
    <name evidence="2" type="ORF">H8699_01710</name>
</gene>
<reference evidence="2" key="1">
    <citation type="submission" date="2020-08" db="EMBL/GenBank/DDBJ databases">
        <title>Genome public.</title>
        <authorList>
            <person name="Liu C."/>
            <person name="Sun Q."/>
        </authorList>
    </citation>
    <scope>NUCLEOTIDE SEQUENCE</scope>
    <source>
        <strain evidence="2">NSJ-44</strain>
    </source>
</reference>
<dbReference type="Pfam" id="PF01261">
    <property type="entry name" value="AP_endonuc_2"/>
    <property type="match status" value="1"/>
</dbReference>
<name>A0A926HMI6_9FIRM</name>
<sequence>MSRFILSAFADEISAQLDRQMDVLEELDIHHIELRGIDGKNVADYTLDEIDGVFARMQARGFQTSAVGSPIGKVDIREPFEEHLEKFKHVLALAQRLHAPYIRLFSFFIPEGEQPQAYREEVLCRMQLLADAAKGSGVTLLHENERYIYGDVPERCVEILKSVQGGNLFATYDPANFVHCHVRNYPHAYEMMRPYVRYLHMKDAVYEENAARTLDMGFQNIGDVHRAPGEGEGQIAQVLRAFWESGYEGFLTLEPHLSADPAVDGPEQFRRAYGALMKVLDQIGAKAG</sequence>
<dbReference type="EMBL" id="JACRSO010000001">
    <property type="protein sequence ID" value="MBC8528156.1"/>
    <property type="molecule type" value="Genomic_DNA"/>
</dbReference>
<dbReference type="PANTHER" id="PTHR12110">
    <property type="entry name" value="HYDROXYPYRUVATE ISOMERASE"/>
    <property type="match status" value="1"/>
</dbReference>
<dbReference type="PANTHER" id="PTHR12110:SF53">
    <property type="entry name" value="BLR5974 PROTEIN"/>
    <property type="match status" value="1"/>
</dbReference>
<dbReference type="InterPro" id="IPR036237">
    <property type="entry name" value="Xyl_isomerase-like_sf"/>
</dbReference>
<evidence type="ECO:0000313" key="2">
    <source>
        <dbReference type="EMBL" id="MBC8528156.1"/>
    </source>
</evidence>
<comment type="caution">
    <text evidence="2">The sequence shown here is derived from an EMBL/GenBank/DDBJ whole genome shotgun (WGS) entry which is preliminary data.</text>
</comment>
<dbReference type="Proteomes" id="UP000654279">
    <property type="component" value="Unassembled WGS sequence"/>
</dbReference>
<evidence type="ECO:0000259" key="1">
    <source>
        <dbReference type="Pfam" id="PF01261"/>
    </source>
</evidence>
<dbReference type="GO" id="GO:0016853">
    <property type="term" value="F:isomerase activity"/>
    <property type="evidence" value="ECO:0007669"/>
    <property type="project" value="UniProtKB-KW"/>
</dbReference>
<protein>
    <submittedName>
        <fullName evidence="2">Sugar phosphate isomerase/epimerase</fullName>
    </submittedName>
</protein>
<dbReference type="InterPro" id="IPR050312">
    <property type="entry name" value="IolE/XylAMocC-like"/>
</dbReference>
<dbReference type="SUPFAM" id="SSF51658">
    <property type="entry name" value="Xylose isomerase-like"/>
    <property type="match status" value="1"/>
</dbReference>
<dbReference type="InterPro" id="IPR013022">
    <property type="entry name" value="Xyl_isomerase-like_TIM-brl"/>
</dbReference>
<feature type="domain" description="Xylose isomerase-like TIM barrel" evidence="1">
    <location>
        <begin position="24"/>
        <end position="267"/>
    </location>
</feature>
<keyword evidence="3" id="KW-1185">Reference proteome</keyword>
<keyword evidence="2" id="KW-0413">Isomerase</keyword>
<dbReference type="Gene3D" id="3.20.20.150">
    <property type="entry name" value="Divalent-metal-dependent TIM barrel enzymes"/>
    <property type="match status" value="1"/>
</dbReference>
<evidence type="ECO:0000313" key="3">
    <source>
        <dbReference type="Proteomes" id="UP000654279"/>
    </source>
</evidence>
<proteinExistence type="predicted"/>
<dbReference type="AlphaFoldDB" id="A0A926HMI6"/>